<keyword evidence="2" id="KW-0479">Metal-binding</keyword>
<dbReference type="PROSITE" id="PS00028">
    <property type="entry name" value="ZINC_FINGER_C2H2_1"/>
    <property type="match status" value="3"/>
</dbReference>
<proteinExistence type="predicted"/>
<dbReference type="GO" id="GO:0008270">
    <property type="term" value="F:zinc ion binding"/>
    <property type="evidence" value="ECO:0007669"/>
    <property type="project" value="UniProtKB-KW"/>
</dbReference>
<feature type="compositionally biased region" description="Low complexity" evidence="8">
    <location>
        <begin position="191"/>
        <end position="204"/>
    </location>
</feature>
<gene>
    <name evidence="10" type="primary">Klf15_1</name>
    <name evidence="10" type="ORF">g.8637</name>
</gene>
<feature type="region of interest" description="Disordered" evidence="8">
    <location>
        <begin position="116"/>
        <end position="163"/>
    </location>
</feature>
<dbReference type="Pfam" id="PF00096">
    <property type="entry name" value="zf-C2H2"/>
    <property type="match status" value="2"/>
</dbReference>
<keyword evidence="3" id="KW-0677">Repeat</keyword>
<feature type="region of interest" description="Disordered" evidence="8">
    <location>
        <begin position="68"/>
        <end position="97"/>
    </location>
</feature>
<dbReference type="SUPFAM" id="SSF57667">
    <property type="entry name" value="beta-beta-alpha zinc fingers"/>
    <property type="match status" value="2"/>
</dbReference>
<feature type="compositionally biased region" description="Low complexity" evidence="8">
    <location>
        <begin position="341"/>
        <end position="356"/>
    </location>
</feature>
<feature type="domain" description="C2H2-type" evidence="9">
    <location>
        <begin position="265"/>
        <end position="294"/>
    </location>
</feature>
<dbReference type="SMART" id="SM00355">
    <property type="entry name" value="ZnF_C2H2"/>
    <property type="match status" value="3"/>
</dbReference>
<feature type="domain" description="C2H2-type" evidence="9">
    <location>
        <begin position="295"/>
        <end position="322"/>
    </location>
</feature>
<dbReference type="EMBL" id="GGYP01004632">
    <property type="protein sequence ID" value="MDE49403.1"/>
    <property type="molecule type" value="Transcribed_RNA"/>
</dbReference>
<evidence type="ECO:0000256" key="5">
    <source>
        <dbReference type="ARBA" id="ARBA00022833"/>
    </source>
</evidence>
<dbReference type="FunFam" id="3.30.160.60:FF:000018">
    <property type="entry name" value="Krueppel-like factor 15"/>
    <property type="match status" value="1"/>
</dbReference>
<keyword evidence="5" id="KW-0862">Zinc</keyword>
<evidence type="ECO:0000256" key="8">
    <source>
        <dbReference type="SAM" id="MobiDB-lite"/>
    </source>
</evidence>
<evidence type="ECO:0000313" key="10">
    <source>
        <dbReference type="EMBL" id="MDE49403.1"/>
    </source>
</evidence>
<evidence type="ECO:0000256" key="2">
    <source>
        <dbReference type="ARBA" id="ARBA00022723"/>
    </source>
</evidence>
<protein>
    <submittedName>
        <fullName evidence="10">Krueppel-like factor 15</fullName>
    </submittedName>
</protein>
<feature type="compositionally biased region" description="Low complexity" evidence="8">
    <location>
        <begin position="73"/>
        <end position="97"/>
    </location>
</feature>
<reference evidence="10" key="1">
    <citation type="submission" date="2018-10" db="EMBL/GenBank/DDBJ databases">
        <title>Transcriptome assembly of Aceria tosichella (Wheat curl mite) Type 2.</title>
        <authorList>
            <person name="Scully E.D."/>
            <person name="Geib S.M."/>
            <person name="Palmer N.A."/>
            <person name="Gupta A.K."/>
            <person name="Sarath G."/>
            <person name="Tatineni S."/>
        </authorList>
    </citation>
    <scope>NUCLEOTIDE SEQUENCE</scope>
    <source>
        <strain evidence="10">LincolnNE</strain>
    </source>
</reference>
<dbReference type="InterPro" id="IPR036236">
    <property type="entry name" value="Znf_C2H2_sf"/>
</dbReference>
<name>A0A6G1SHL1_9ACAR</name>
<evidence type="ECO:0000256" key="7">
    <source>
        <dbReference type="PROSITE-ProRule" id="PRU00042"/>
    </source>
</evidence>
<dbReference type="PROSITE" id="PS50157">
    <property type="entry name" value="ZINC_FINGER_C2H2_2"/>
    <property type="match status" value="3"/>
</dbReference>
<accession>A0A6G1SHL1</accession>
<evidence type="ECO:0000256" key="6">
    <source>
        <dbReference type="ARBA" id="ARBA00023242"/>
    </source>
</evidence>
<feature type="region of interest" description="Disordered" evidence="8">
    <location>
        <begin position="332"/>
        <end position="362"/>
    </location>
</feature>
<feature type="region of interest" description="Disordered" evidence="8">
    <location>
        <begin position="188"/>
        <end position="218"/>
    </location>
</feature>
<keyword evidence="4 7" id="KW-0863">Zinc-finger</keyword>
<organism evidence="10">
    <name type="scientific">Aceria tosichella</name>
    <name type="common">wheat curl mite</name>
    <dbReference type="NCBI Taxonomy" id="561515"/>
    <lineage>
        <taxon>Eukaryota</taxon>
        <taxon>Metazoa</taxon>
        <taxon>Ecdysozoa</taxon>
        <taxon>Arthropoda</taxon>
        <taxon>Chelicerata</taxon>
        <taxon>Arachnida</taxon>
        <taxon>Acari</taxon>
        <taxon>Acariformes</taxon>
        <taxon>Trombidiformes</taxon>
        <taxon>Prostigmata</taxon>
        <taxon>Eupodina</taxon>
        <taxon>Eriophyoidea</taxon>
        <taxon>Eriophyidae</taxon>
        <taxon>Eriophyinae</taxon>
        <taxon>Aceriini</taxon>
        <taxon>Aceria</taxon>
    </lineage>
</organism>
<dbReference type="InterPro" id="IPR013087">
    <property type="entry name" value="Znf_C2H2_type"/>
</dbReference>
<dbReference type="PANTHER" id="PTHR23235">
    <property type="entry name" value="KRUEPPEL-LIKE TRANSCRIPTION FACTOR"/>
    <property type="match status" value="1"/>
</dbReference>
<feature type="compositionally biased region" description="Acidic residues" evidence="8">
    <location>
        <begin position="139"/>
        <end position="148"/>
    </location>
</feature>
<sequence length="362" mass="42368">MDESLLELITTTNLDTLDADFLIDPSRGQEDELNLVANQLGENYNYFDWDLHGCQLFVHKHQQPQHQTQVCTNNNNNNNHLQQQQPQLHLQPSQHGQYELQQQQLMISNIFQQQHQQQQQQHQQQHQQHQQLEHQQQEEQQEVEEEQQQLEQHQQQQPLPVSTSVSGDELVNVTSAAAVAFVVSDHQLEASSSSSTSTSTSSPSRLVRQHLEQQQRHQLTQQTAETLLAGEERIFVCPHAGCHKTYLKGSHLKAHLRRHTGEKPYVCDWPDCKWRFSRSDELSRHRRSHFGIKPYTCTVCQKSFSRSDHLTKHLKIHQRMFPHIELSLPARRKAGRKPKSQLNQQQQQQHEQQQQQLAYRVK</sequence>
<feature type="domain" description="C2H2-type" evidence="9">
    <location>
        <begin position="235"/>
        <end position="264"/>
    </location>
</feature>
<dbReference type="FunFam" id="3.30.160.60:FF:000125">
    <property type="entry name" value="Putative zinc finger protein 143"/>
    <property type="match status" value="1"/>
</dbReference>
<feature type="compositionally biased region" description="Low complexity" evidence="8">
    <location>
        <begin position="116"/>
        <end position="130"/>
    </location>
</feature>
<dbReference type="FunFam" id="3.30.160.60:FF:000483">
    <property type="entry name" value="Zinc finger protein 423"/>
    <property type="match status" value="1"/>
</dbReference>
<comment type="subcellular location">
    <subcellularLocation>
        <location evidence="1">Nucleus</location>
    </subcellularLocation>
</comment>
<evidence type="ECO:0000259" key="9">
    <source>
        <dbReference type="PROSITE" id="PS50157"/>
    </source>
</evidence>
<evidence type="ECO:0000256" key="1">
    <source>
        <dbReference type="ARBA" id="ARBA00004123"/>
    </source>
</evidence>
<dbReference type="PANTHER" id="PTHR23235:SF120">
    <property type="entry name" value="KRUPPEL-LIKE FACTOR 15"/>
    <property type="match status" value="1"/>
</dbReference>
<dbReference type="AlphaFoldDB" id="A0A6G1SHL1"/>
<dbReference type="GO" id="GO:0000981">
    <property type="term" value="F:DNA-binding transcription factor activity, RNA polymerase II-specific"/>
    <property type="evidence" value="ECO:0007669"/>
    <property type="project" value="TreeGrafter"/>
</dbReference>
<evidence type="ECO:0000256" key="3">
    <source>
        <dbReference type="ARBA" id="ARBA00022737"/>
    </source>
</evidence>
<dbReference type="GO" id="GO:0000978">
    <property type="term" value="F:RNA polymerase II cis-regulatory region sequence-specific DNA binding"/>
    <property type="evidence" value="ECO:0007669"/>
    <property type="project" value="TreeGrafter"/>
</dbReference>
<keyword evidence="6" id="KW-0539">Nucleus</keyword>
<dbReference type="GO" id="GO:0005634">
    <property type="term" value="C:nucleus"/>
    <property type="evidence" value="ECO:0007669"/>
    <property type="project" value="UniProtKB-SubCell"/>
</dbReference>
<evidence type="ECO:0000256" key="4">
    <source>
        <dbReference type="ARBA" id="ARBA00022771"/>
    </source>
</evidence>
<dbReference type="Gene3D" id="3.30.160.60">
    <property type="entry name" value="Classic Zinc Finger"/>
    <property type="match status" value="3"/>
</dbReference>